<dbReference type="Proteomes" id="UP000016648">
    <property type="component" value="Unassembled WGS sequence"/>
</dbReference>
<accession>U2NNN7</accession>
<evidence type="ECO:0000313" key="2">
    <source>
        <dbReference type="EMBL" id="ERK39680.1"/>
    </source>
</evidence>
<reference evidence="2 3" key="1">
    <citation type="submission" date="2013-08" db="EMBL/GenBank/DDBJ databases">
        <authorList>
            <person name="Durkin A.S."/>
            <person name="Haft D.R."/>
            <person name="McCorrison J."/>
            <person name="Torralba M."/>
            <person name="Gillis M."/>
            <person name="Haft D.H."/>
            <person name="Methe B."/>
            <person name="Sutton G."/>
            <person name="Nelson K.E."/>
        </authorList>
    </citation>
    <scope>NUCLEOTIDE SEQUENCE [LARGE SCALE GENOMIC DNA]</scope>
    <source>
        <strain evidence="2 3">F0067</strain>
    </source>
</reference>
<organism evidence="2 3">
    <name type="scientific">Segatella baroniae F0067</name>
    <dbReference type="NCBI Taxonomy" id="1115809"/>
    <lineage>
        <taxon>Bacteria</taxon>
        <taxon>Pseudomonadati</taxon>
        <taxon>Bacteroidota</taxon>
        <taxon>Bacteroidia</taxon>
        <taxon>Bacteroidales</taxon>
        <taxon>Prevotellaceae</taxon>
        <taxon>Segatella</taxon>
    </lineage>
</organism>
<proteinExistence type="predicted"/>
<evidence type="ECO:0000256" key="1">
    <source>
        <dbReference type="SAM" id="MobiDB-lite"/>
    </source>
</evidence>
<keyword evidence="3" id="KW-1185">Reference proteome</keyword>
<dbReference type="AlphaFoldDB" id="U2NNN7"/>
<protein>
    <submittedName>
        <fullName evidence="2">Uncharacterized protein</fullName>
    </submittedName>
</protein>
<name>U2NNN7_9BACT</name>
<gene>
    <name evidence="2" type="ORF">HMPREF9135_2104</name>
</gene>
<feature type="region of interest" description="Disordered" evidence="1">
    <location>
        <begin position="53"/>
        <end position="78"/>
    </location>
</feature>
<dbReference type="EMBL" id="AWEY01000011">
    <property type="protein sequence ID" value="ERK39680.1"/>
    <property type="molecule type" value="Genomic_DNA"/>
</dbReference>
<sequence>MTHVGGRDSSRPLQRTTIKTINNNEKDICHPPSTQVVGLELTSSILAGSTSVKISDDPATEPACAKKGFFDDDESLEE</sequence>
<comment type="caution">
    <text evidence="2">The sequence shown here is derived from an EMBL/GenBank/DDBJ whole genome shotgun (WGS) entry which is preliminary data.</text>
</comment>
<dbReference type="PATRIC" id="fig|1115809.3.peg.939"/>
<evidence type="ECO:0000313" key="3">
    <source>
        <dbReference type="Proteomes" id="UP000016648"/>
    </source>
</evidence>